<evidence type="ECO:0000313" key="3">
    <source>
        <dbReference type="Proteomes" id="UP000250235"/>
    </source>
</evidence>
<dbReference type="InterPro" id="IPR043502">
    <property type="entry name" value="DNA/RNA_pol_sf"/>
</dbReference>
<dbReference type="EMBL" id="KV013377">
    <property type="protein sequence ID" value="KZV23775.1"/>
    <property type="molecule type" value="Genomic_DNA"/>
</dbReference>
<organism evidence="2 3">
    <name type="scientific">Dorcoceras hygrometricum</name>
    <dbReference type="NCBI Taxonomy" id="472368"/>
    <lineage>
        <taxon>Eukaryota</taxon>
        <taxon>Viridiplantae</taxon>
        <taxon>Streptophyta</taxon>
        <taxon>Embryophyta</taxon>
        <taxon>Tracheophyta</taxon>
        <taxon>Spermatophyta</taxon>
        <taxon>Magnoliopsida</taxon>
        <taxon>eudicotyledons</taxon>
        <taxon>Gunneridae</taxon>
        <taxon>Pentapetalae</taxon>
        <taxon>asterids</taxon>
        <taxon>lamiids</taxon>
        <taxon>Lamiales</taxon>
        <taxon>Gesneriaceae</taxon>
        <taxon>Didymocarpoideae</taxon>
        <taxon>Trichosporeae</taxon>
        <taxon>Loxocarpinae</taxon>
        <taxon>Dorcoceras</taxon>
    </lineage>
</organism>
<keyword evidence="3" id="KW-1185">Reference proteome</keyword>
<dbReference type="PANTHER" id="PTHR43383:SF2">
    <property type="entry name" value="AMIDOHYDROLASE 2 FAMILY PROTEIN"/>
    <property type="match status" value="1"/>
</dbReference>
<proteinExistence type="predicted"/>
<keyword evidence="2" id="KW-0418">Kinase</keyword>
<evidence type="ECO:0000259" key="1">
    <source>
        <dbReference type="Pfam" id="PF07727"/>
    </source>
</evidence>
<feature type="domain" description="Reverse transcriptase Ty1/copia-type" evidence="1">
    <location>
        <begin position="9"/>
        <end position="202"/>
    </location>
</feature>
<sequence length="206" mass="23567">MNALTKSGTWEMVHLPEGKRTVGCKWVFTVKLKQDGSLERYKARLVAKGFTQTYGIDYQETFAPVAKLNTVRILLSLAANLDWPLYQMDVKNAFLNGDLQEEVFMDPPPGFEKQFGGKICRLKKSFYGLKQSPRAWFEKFSKSVKKQGYIQGKSDHTMFVKHTSEGKMAILIVYVDDIIITGNDETEITRLKDGLALEFEIKIWDP</sequence>
<dbReference type="InterPro" id="IPR013103">
    <property type="entry name" value="RVT_2"/>
</dbReference>
<reference evidence="2 3" key="1">
    <citation type="journal article" date="2015" name="Proc. Natl. Acad. Sci. U.S.A.">
        <title>The resurrection genome of Boea hygrometrica: A blueprint for survival of dehydration.</title>
        <authorList>
            <person name="Xiao L."/>
            <person name="Yang G."/>
            <person name="Zhang L."/>
            <person name="Yang X."/>
            <person name="Zhao S."/>
            <person name="Ji Z."/>
            <person name="Zhou Q."/>
            <person name="Hu M."/>
            <person name="Wang Y."/>
            <person name="Chen M."/>
            <person name="Xu Y."/>
            <person name="Jin H."/>
            <person name="Xiao X."/>
            <person name="Hu G."/>
            <person name="Bao F."/>
            <person name="Hu Y."/>
            <person name="Wan P."/>
            <person name="Li L."/>
            <person name="Deng X."/>
            <person name="Kuang T."/>
            <person name="Xiang C."/>
            <person name="Zhu J.K."/>
            <person name="Oliver M.J."/>
            <person name="He Y."/>
        </authorList>
    </citation>
    <scope>NUCLEOTIDE SEQUENCE [LARGE SCALE GENOMIC DNA]</scope>
    <source>
        <strain evidence="3">cv. XS01</strain>
    </source>
</reference>
<keyword evidence="2" id="KW-0675">Receptor</keyword>
<protein>
    <submittedName>
        <fullName evidence="2">Cysteine-rich RLK (Receptor-like protein kinase) 8</fullName>
    </submittedName>
</protein>
<dbReference type="OrthoDB" id="1929979at2759"/>
<accession>A0A2Z7APK6</accession>
<name>A0A2Z7APK6_9LAMI</name>
<dbReference type="AlphaFoldDB" id="A0A2Z7APK6"/>
<dbReference type="SUPFAM" id="SSF56672">
    <property type="entry name" value="DNA/RNA polymerases"/>
    <property type="match status" value="1"/>
</dbReference>
<dbReference type="Pfam" id="PF07727">
    <property type="entry name" value="RVT_2"/>
    <property type="match status" value="1"/>
</dbReference>
<dbReference type="PANTHER" id="PTHR43383">
    <property type="entry name" value="NODULIN 6"/>
    <property type="match status" value="1"/>
</dbReference>
<dbReference type="GO" id="GO:0016301">
    <property type="term" value="F:kinase activity"/>
    <property type="evidence" value="ECO:0007669"/>
    <property type="project" value="UniProtKB-KW"/>
</dbReference>
<keyword evidence="2" id="KW-0808">Transferase</keyword>
<evidence type="ECO:0000313" key="2">
    <source>
        <dbReference type="EMBL" id="KZV23775.1"/>
    </source>
</evidence>
<gene>
    <name evidence="2" type="ORF">F511_27701</name>
</gene>
<dbReference type="Proteomes" id="UP000250235">
    <property type="component" value="Unassembled WGS sequence"/>
</dbReference>